<evidence type="ECO:0000313" key="4">
    <source>
        <dbReference type="Proteomes" id="UP000829685"/>
    </source>
</evidence>
<accession>A0A9P9WSG4</accession>
<dbReference type="SUPFAM" id="SSF51430">
    <property type="entry name" value="NAD(P)-linked oxidoreductase"/>
    <property type="match status" value="1"/>
</dbReference>
<sequence length="342" mass="37812">MAPNAVTLRKLGKNGPNIPAIGFGMMGMSFMYGAAPSDEERFAVLDRALELGATHWDTSDMYGDSEELLGKWIRRSGKRSQIFLATKFAFVKGAADWALDTSYEYTKKACDESLRILGTDHIDLYYMHRANPNTPIEETMKALAELKAEGKIKYIGLSEVSSNTLRRACKVAHVDAVQIEYSVFERDVEGPSGTYLLQTARELGVAIVCYSPLGQGLLTGALNQKDAITKEGDWRAGFPRFSGENYEANVQLVNKFKAIADRKHITPGQLALAWLLKQGDDIFPIPGTKRIKYLEENWAALKVQLTDGEVAEVRTLVETTNVAGARHLEAALSQCLADTREL</sequence>
<proteinExistence type="predicted"/>
<dbReference type="GO" id="GO:0005737">
    <property type="term" value="C:cytoplasm"/>
    <property type="evidence" value="ECO:0007669"/>
    <property type="project" value="TreeGrafter"/>
</dbReference>
<comment type="caution">
    <text evidence="3">The sequence shown here is derived from an EMBL/GenBank/DDBJ whole genome shotgun (WGS) entry which is preliminary data.</text>
</comment>
<keyword evidence="1" id="KW-0560">Oxidoreductase</keyword>
<feature type="domain" description="NADP-dependent oxidoreductase" evidence="2">
    <location>
        <begin position="21"/>
        <end position="316"/>
    </location>
</feature>
<dbReference type="InterPro" id="IPR036812">
    <property type="entry name" value="NAD(P)_OxRdtase_dom_sf"/>
</dbReference>
<evidence type="ECO:0000256" key="1">
    <source>
        <dbReference type="ARBA" id="ARBA00023002"/>
    </source>
</evidence>
<organism evidence="3 4">
    <name type="scientific">Neoarthrinium moseri</name>
    <dbReference type="NCBI Taxonomy" id="1658444"/>
    <lineage>
        <taxon>Eukaryota</taxon>
        <taxon>Fungi</taxon>
        <taxon>Dikarya</taxon>
        <taxon>Ascomycota</taxon>
        <taxon>Pezizomycotina</taxon>
        <taxon>Sordariomycetes</taxon>
        <taxon>Xylariomycetidae</taxon>
        <taxon>Amphisphaeriales</taxon>
        <taxon>Apiosporaceae</taxon>
        <taxon>Neoarthrinium</taxon>
    </lineage>
</organism>
<evidence type="ECO:0000313" key="3">
    <source>
        <dbReference type="EMBL" id="KAI1877576.1"/>
    </source>
</evidence>
<dbReference type="Pfam" id="PF00248">
    <property type="entry name" value="Aldo_ket_red"/>
    <property type="match status" value="1"/>
</dbReference>
<reference evidence="3" key="1">
    <citation type="submission" date="2021-03" db="EMBL/GenBank/DDBJ databases">
        <title>Revisited historic fungal species revealed as producer of novel bioactive compounds through whole genome sequencing and comparative genomics.</title>
        <authorList>
            <person name="Vignolle G.A."/>
            <person name="Hochenegger N."/>
            <person name="Mach R.L."/>
            <person name="Mach-Aigner A.R."/>
            <person name="Javad Rahimi M."/>
            <person name="Salim K.A."/>
            <person name="Chan C.M."/>
            <person name="Lim L.B.L."/>
            <person name="Cai F."/>
            <person name="Druzhinina I.S."/>
            <person name="U'Ren J.M."/>
            <person name="Derntl C."/>
        </authorList>
    </citation>
    <scope>NUCLEOTIDE SEQUENCE</scope>
    <source>
        <strain evidence="3">TUCIM 5799</strain>
    </source>
</reference>
<dbReference type="EMBL" id="JAFIMR010000006">
    <property type="protein sequence ID" value="KAI1877576.1"/>
    <property type="molecule type" value="Genomic_DNA"/>
</dbReference>
<dbReference type="PANTHER" id="PTHR43625">
    <property type="entry name" value="AFLATOXIN B1 ALDEHYDE REDUCTASE"/>
    <property type="match status" value="1"/>
</dbReference>
<dbReference type="InterPro" id="IPR020471">
    <property type="entry name" value="AKR"/>
</dbReference>
<dbReference type="OrthoDB" id="37537at2759"/>
<dbReference type="InterPro" id="IPR023210">
    <property type="entry name" value="NADP_OxRdtase_dom"/>
</dbReference>
<dbReference type="PANTHER" id="PTHR43625:SF40">
    <property type="entry name" value="ALDO-KETO REDUCTASE YAKC [NADP(+)]"/>
    <property type="match status" value="1"/>
</dbReference>
<name>A0A9P9WSG4_9PEZI</name>
<dbReference type="Proteomes" id="UP000829685">
    <property type="component" value="Unassembled WGS sequence"/>
</dbReference>
<dbReference type="AlphaFoldDB" id="A0A9P9WSG4"/>
<gene>
    <name evidence="3" type="ORF">JX265_003584</name>
</gene>
<dbReference type="PRINTS" id="PR00069">
    <property type="entry name" value="ALDKETRDTASE"/>
</dbReference>
<keyword evidence="4" id="KW-1185">Reference proteome</keyword>
<dbReference type="GO" id="GO:0016491">
    <property type="term" value="F:oxidoreductase activity"/>
    <property type="evidence" value="ECO:0007669"/>
    <property type="project" value="UniProtKB-KW"/>
</dbReference>
<dbReference type="InterPro" id="IPR050791">
    <property type="entry name" value="Aldo-Keto_reductase"/>
</dbReference>
<evidence type="ECO:0000259" key="2">
    <source>
        <dbReference type="Pfam" id="PF00248"/>
    </source>
</evidence>
<dbReference type="Gene3D" id="3.20.20.100">
    <property type="entry name" value="NADP-dependent oxidoreductase domain"/>
    <property type="match status" value="1"/>
</dbReference>
<protein>
    <recommendedName>
        <fullName evidence="2">NADP-dependent oxidoreductase domain-containing protein</fullName>
    </recommendedName>
</protein>